<name>A0A1Z4VNC1_9GAMM</name>
<protein>
    <recommendedName>
        <fullName evidence="3">Radical SAM protein</fullName>
    </recommendedName>
</protein>
<sequence>MSAEDESPLRDVYLSSTRQRFKNEVNRLTRDGGMAALLEGRGEAADLAFVLAWVYLYHWLAHNVPAAWREPVVARFRSGGRAFLMDLLLEPDVAGFLRGYIAHWQSLPSSGVQPPLQQQQLQRLLAARGGDPEALIADLLETWRGLDLFSRSYKVAYSEIGRAERDRYGEMLAEADRERLALVDGLPDPGFAGERPRLAKAGLIPAMGCPQTCRHCMFIWRPPKPKHADPDRLYRLVDGLADNVLFTGGDLTRQLDSFYAAIRSMPNITSFAILLNGDFADDPETTDAVLGAMAAAVDSRPADWARAQVLLQISFDEFHQEVIVDKRGQLKERIPVAKIANIVERAPYYADRIQLALLHKQTALNFSMDVFNKGVFARLAAELGRRGHRVQVLSAAPAPRPKRNPLAPDQLAPVVKDASFILTRHPDSPILFTSSTIDGYGRAAEMDAWETVKEKELLAEVLAGRTPPGVSFDIDLMFWFNGWATLFNAVHICLGDIYADGEDAVLARQRKDPLSHALHRFDTRLLDYYRELRPDLEQRIAAATGPHHLFHTLTEDAEVRLHLTRRLIEAGHAAAAGH</sequence>
<dbReference type="SUPFAM" id="SSF102114">
    <property type="entry name" value="Radical SAM enzymes"/>
    <property type="match status" value="1"/>
</dbReference>
<accession>A0A1Z4VNC1</accession>
<proteinExistence type="predicted"/>
<reference evidence="1 2" key="1">
    <citation type="submission" date="2017-05" db="EMBL/GenBank/DDBJ databases">
        <title>Thiocyanate degradation by Thiohalobacter thiocyanaticus FOKN1.</title>
        <authorList>
            <person name="Oshiki M."/>
            <person name="Fukushima T."/>
            <person name="Kawano S."/>
            <person name="Nakagawa J."/>
        </authorList>
    </citation>
    <scope>NUCLEOTIDE SEQUENCE [LARGE SCALE GENOMIC DNA]</scope>
    <source>
        <strain evidence="1 2">FOKN1</strain>
    </source>
</reference>
<dbReference type="GO" id="GO:0051536">
    <property type="term" value="F:iron-sulfur cluster binding"/>
    <property type="evidence" value="ECO:0007669"/>
    <property type="project" value="InterPro"/>
</dbReference>
<dbReference type="GO" id="GO:0003824">
    <property type="term" value="F:catalytic activity"/>
    <property type="evidence" value="ECO:0007669"/>
    <property type="project" value="InterPro"/>
</dbReference>
<dbReference type="KEGG" id="ttc:FOKN1_0724"/>
<gene>
    <name evidence="1" type="ORF">FOKN1_0724</name>
</gene>
<dbReference type="InterPro" id="IPR007197">
    <property type="entry name" value="rSAM"/>
</dbReference>
<dbReference type="Proteomes" id="UP000218765">
    <property type="component" value="Chromosome"/>
</dbReference>
<evidence type="ECO:0000313" key="1">
    <source>
        <dbReference type="EMBL" id="BAZ93126.1"/>
    </source>
</evidence>
<evidence type="ECO:0008006" key="3">
    <source>
        <dbReference type="Google" id="ProtNLM"/>
    </source>
</evidence>
<organism evidence="1 2">
    <name type="scientific">Thiohalobacter thiocyanaticus</name>
    <dbReference type="NCBI Taxonomy" id="585455"/>
    <lineage>
        <taxon>Bacteria</taxon>
        <taxon>Pseudomonadati</taxon>
        <taxon>Pseudomonadota</taxon>
        <taxon>Gammaproteobacteria</taxon>
        <taxon>Thiohalobacterales</taxon>
        <taxon>Thiohalobacteraceae</taxon>
        <taxon>Thiohalobacter</taxon>
    </lineage>
</organism>
<dbReference type="SFLD" id="SFLDS00029">
    <property type="entry name" value="Radical_SAM"/>
    <property type="match status" value="1"/>
</dbReference>
<keyword evidence="2" id="KW-1185">Reference proteome</keyword>
<evidence type="ECO:0000313" key="2">
    <source>
        <dbReference type="Proteomes" id="UP000218765"/>
    </source>
</evidence>
<dbReference type="AlphaFoldDB" id="A0A1Z4VNC1"/>
<dbReference type="EMBL" id="AP018052">
    <property type="protein sequence ID" value="BAZ93126.1"/>
    <property type="molecule type" value="Genomic_DNA"/>
</dbReference>
<dbReference type="InterPro" id="IPR058240">
    <property type="entry name" value="rSAM_sf"/>
</dbReference>